<accession>A0A1E3K7T7</accession>
<feature type="compositionally biased region" description="Basic residues" evidence="1">
    <location>
        <begin position="87"/>
        <end position="98"/>
    </location>
</feature>
<reference evidence="2 3" key="1">
    <citation type="submission" date="2016-06" db="EMBL/GenBank/DDBJ databases">
        <title>Evolution of pathogenesis and genome organization in the Tremellales.</title>
        <authorList>
            <person name="Cuomo C."/>
            <person name="Litvintseva A."/>
            <person name="Heitman J."/>
            <person name="Chen Y."/>
            <person name="Sun S."/>
            <person name="Springer D."/>
            <person name="Dromer F."/>
            <person name="Young S."/>
            <person name="Zeng Q."/>
            <person name="Chapman S."/>
            <person name="Gujja S."/>
            <person name="Saif S."/>
            <person name="Birren B."/>
        </authorList>
    </citation>
    <scope>NUCLEOTIDE SEQUENCE [LARGE SCALE GENOMIC DNA]</scope>
    <source>
        <strain evidence="2 3">CBS 6273</strain>
    </source>
</reference>
<sequence>MEAIAVHKSESPPPLQPSVMDAKSAVRPSSSPSSCPLTAPVLSSTLRESGNVPAVGTDTPTGPSRHRPRKSLLGSSEATAENSTRFPARHQSLKRRRKDSPGESSVEEESSATSRSNARNTIESAPQRGQRQSVRVYRQSASGSDDGDIALVDGPRQQSKIIGSSGHRRGGKDQGNSNNPFSDTRPTASTSNHRDARLAKQSRVHKNDRDSDVEEVNRPEKLGMGTGKSRLDDLAYALKPPPRKTGRRPMMNKDGLTAVSRLNLFMNVADICSSVDELLNAQTAKREWPKGPSSKEDVNSKFHGREGIASAPRALSRGHAVLLQYEHEIQS</sequence>
<feature type="region of interest" description="Disordered" evidence="1">
    <location>
        <begin position="1"/>
        <end position="227"/>
    </location>
</feature>
<evidence type="ECO:0000256" key="1">
    <source>
        <dbReference type="SAM" id="MobiDB-lite"/>
    </source>
</evidence>
<proteinExistence type="predicted"/>
<feature type="compositionally biased region" description="Basic and acidic residues" evidence="1">
    <location>
        <begin position="205"/>
        <end position="221"/>
    </location>
</feature>
<evidence type="ECO:0000313" key="3">
    <source>
        <dbReference type="Proteomes" id="UP000095149"/>
    </source>
</evidence>
<comment type="caution">
    <text evidence="2">The sequence shown here is derived from an EMBL/GenBank/DDBJ whole genome shotgun (WGS) entry which is preliminary data.</text>
</comment>
<evidence type="ECO:0000313" key="2">
    <source>
        <dbReference type="EMBL" id="ODO09065.1"/>
    </source>
</evidence>
<feature type="compositionally biased region" description="Polar residues" evidence="1">
    <location>
        <begin position="117"/>
        <end position="143"/>
    </location>
</feature>
<dbReference type="AlphaFoldDB" id="A0A1E3K7T7"/>
<gene>
    <name evidence="2" type="ORF">I350_02664</name>
</gene>
<dbReference type="EMBL" id="MEKH01000004">
    <property type="protein sequence ID" value="ODO09065.1"/>
    <property type="molecule type" value="Genomic_DNA"/>
</dbReference>
<feature type="compositionally biased region" description="Polar residues" evidence="1">
    <location>
        <begin position="174"/>
        <end position="191"/>
    </location>
</feature>
<name>A0A1E3K7T7_9TREE</name>
<feature type="compositionally biased region" description="Basic and acidic residues" evidence="1">
    <location>
        <begin position="1"/>
        <end position="10"/>
    </location>
</feature>
<feature type="compositionally biased region" description="Polar residues" evidence="1">
    <location>
        <begin position="73"/>
        <end position="85"/>
    </location>
</feature>
<organism evidence="2 3">
    <name type="scientific">Cryptococcus amylolentus CBS 6273</name>
    <dbReference type="NCBI Taxonomy" id="1296118"/>
    <lineage>
        <taxon>Eukaryota</taxon>
        <taxon>Fungi</taxon>
        <taxon>Dikarya</taxon>
        <taxon>Basidiomycota</taxon>
        <taxon>Agaricomycotina</taxon>
        <taxon>Tremellomycetes</taxon>
        <taxon>Tremellales</taxon>
        <taxon>Cryptococcaceae</taxon>
        <taxon>Cryptococcus</taxon>
    </lineage>
</organism>
<protein>
    <submittedName>
        <fullName evidence="2">Uncharacterized protein</fullName>
    </submittedName>
</protein>
<dbReference type="Proteomes" id="UP000095149">
    <property type="component" value="Unassembled WGS sequence"/>
</dbReference>